<proteinExistence type="predicted"/>
<evidence type="ECO:0000313" key="2">
    <source>
        <dbReference type="EMBL" id="MEE1946414.1"/>
    </source>
</evidence>
<sequence length="284" mass="33213">MEQYVKELQAEMNEALNRISKESANKLQKAEKSCQAVQDLLTRLKEYVIANPLNGLADEILFFKEIKPAFLSELIFRREVYYLEANLPPGPPELVTGYLTGELERIRIYFQRNLSLYNYHRAVRSDQDHLLFAKNPDPGIFVSECAVEFDPRFCTVPSFKLSKIMAFERLNKYVHRLLDPAWTEPNEEEIHEEKVAPWTDSKVSLIELAYAIHSNSSIDHGKADVKQIVAQLQRAFNVDLGNYYAVFQQNIRIRKKNRTTYLDQLRESLIRRMDDADENPKYYQ</sequence>
<name>A0ABU7IAM5_9SPHI</name>
<dbReference type="RefSeq" id="WP_330108714.1">
    <property type="nucleotide sequence ID" value="NZ_JAZDQT010000002.1"/>
</dbReference>
<dbReference type="Proteomes" id="UP001336835">
    <property type="component" value="Unassembled WGS sequence"/>
</dbReference>
<dbReference type="EMBL" id="JAZDQT010000002">
    <property type="protein sequence ID" value="MEE1946414.1"/>
    <property type="molecule type" value="Genomic_DNA"/>
</dbReference>
<evidence type="ECO:0000256" key="1">
    <source>
        <dbReference type="SAM" id="Coils"/>
    </source>
</evidence>
<dbReference type="Pfam" id="PF09357">
    <property type="entry name" value="RteC"/>
    <property type="match status" value="1"/>
</dbReference>
<keyword evidence="3" id="KW-1185">Reference proteome</keyword>
<dbReference type="InterPro" id="IPR018534">
    <property type="entry name" value="Tet_reg_excision_RteC"/>
</dbReference>
<accession>A0ABU7IAM5</accession>
<reference evidence="2 3" key="1">
    <citation type="submission" date="2024-01" db="EMBL/GenBank/DDBJ databases">
        <title>Pedobacter sp. nov., isolated from fresh soil.</title>
        <authorList>
            <person name="Le N.T.T."/>
        </authorList>
    </citation>
    <scope>NUCLEOTIDE SEQUENCE [LARGE SCALE GENOMIC DNA]</scope>
    <source>
        <strain evidence="2 3">KR3-3</strain>
    </source>
</reference>
<protein>
    <submittedName>
        <fullName evidence="2">RteC domain-containing protein</fullName>
    </submittedName>
</protein>
<feature type="coiled-coil region" evidence="1">
    <location>
        <begin position="5"/>
        <end position="47"/>
    </location>
</feature>
<keyword evidence="1" id="KW-0175">Coiled coil</keyword>
<comment type="caution">
    <text evidence="2">The sequence shown here is derived from an EMBL/GenBank/DDBJ whole genome shotgun (WGS) entry which is preliminary data.</text>
</comment>
<evidence type="ECO:0000313" key="3">
    <source>
        <dbReference type="Proteomes" id="UP001336835"/>
    </source>
</evidence>
<gene>
    <name evidence="2" type="ORF">VRU48_14920</name>
</gene>
<organism evidence="2 3">
    <name type="scientific">Pedobacter albus</name>
    <dbReference type="NCBI Taxonomy" id="3113905"/>
    <lineage>
        <taxon>Bacteria</taxon>
        <taxon>Pseudomonadati</taxon>
        <taxon>Bacteroidota</taxon>
        <taxon>Sphingobacteriia</taxon>
        <taxon>Sphingobacteriales</taxon>
        <taxon>Sphingobacteriaceae</taxon>
        <taxon>Pedobacter</taxon>
    </lineage>
</organism>